<evidence type="ECO:0000313" key="2">
    <source>
        <dbReference type="Proteomes" id="UP000215413"/>
    </source>
</evidence>
<dbReference type="CDD" id="cd02019">
    <property type="entry name" value="NK"/>
    <property type="match status" value="1"/>
</dbReference>
<dbReference type="Proteomes" id="UP000215413">
    <property type="component" value="Unassembled WGS sequence"/>
</dbReference>
<sequence length="174" mass="20716">MKISIIGYSASGKSTLAQDISQTYDLPLLHLDQVNITENWQERDPDEAINIVENFMKQDDWVIDGNYNKLKKTERLALSDIIIFLNFNRFNCLIRAIKRYLKYKGKTRESMADNCPEKLDFEFIKWILIDGRSKEKRENYANMKKHYAHKWIQINNQEELTKFKKYLQRSNASL</sequence>
<dbReference type="InterPro" id="IPR052922">
    <property type="entry name" value="Cytidylate_Kinase-2"/>
</dbReference>
<name>A0A233V2Y6_FINMA</name>
<dbReference type="RefSeq" id="WP_094206180.1">
    <property type="nucleotide sequence ID" value="NZ_NDYC01000035.1"/>
</dbReference>
<dbReference type="AlphaFoldDB" id="A0A233V2Y6"/>
<comment type="caution">
    <text evidence="1">The sequence shown here is derived from an EMBL/GenBank/DDBJ whole genome shotgun (WGS) entry which is preliminary data.</text>
</comment>
<protein>
    <submittedName>
        <fullName evidence="1">DNA topology modulation protein FlaR</fullName>
    </submittedName>
</protein>
<evidence type="ECO:0000313" key="1">
    <source>
        <dbReference type="EMBL" id="OXZ26764.1"/>
    </source>
</evidence>
<dbReference type="SUPFAM" id="SSF52540">
    <property type="entry name" value="P-loop containing nucleoside triphosphate hydrolases"/>
    <property type="match status" value="1"/>
</dbReference>
<dbReference type="PANTHER" id="PTHR37816:SF3">
    <property type="entry name" value="MODULATES DNA TOPOLOGY"/>
    <property type="match status" value="1"/>
</dbReference>
<gene>
    <name evidence="1" type="ORF">B9N49_07465</name>
</gene>
<accession>A0A233V2Y6</accession>
<reference evidence="2" key="1">
    <citation type="submission" date="2017-04" db="EMBL/GenBank/DDBJ databases">
        <title>Finegoldia magna isolated from orthopedic joint implant-associated infections.</title>
        <authorList>
            <person name="Bjorklund S."/>
            <person name="Bruggemann H."/>
            <person name="Jensen A."/>
            <person name="Hellmark B."/>
            <person name="Soderquist B."/>
        </authorList>
    </citation>
    <scope>NUCLEOTIDE SEQUENCE [LARGE SCALE GENOMIC DNA]</scope>
    <source>
        <strain evidence="2">CCUG 54800</strain>
    </source>
</reference>
<dbReference type="Gene3D" id="3.40.50.300">
    <property type="entry name" value="P-loop containing nucleotide triphosphate hydrolases"/>
    <property type="match status" value="1"/>
</dbReference>
<proteinExistence type="predicted"/>
<dbReference type="InterPro" id="IPR027417">
    <property type="entry name" value="P-loop_NTPase"/>
</dbReference>
<dbReference type="NCBIfam" id="NF005576">
    <property type="entry name" value="PRK07261.1"/>
    <property type="match status" value="1"/>
</dbReference>
<organism evidence="1 2">
    <name type="scientific">Finegoldia magna</name>
    <name type="common">Peptostreptococcus magnus</name>
    <dbReference type="NCBI Taxonomy" id="1260"/>
    <lineage>
        <taxon>Bacteria</taxon>
        <taxon>Bacillati</taxon>
        <taxon>Bacillota</taxon>
        <taxon>Tissierellia</taxon>
        <taxon>Tissierellales</taxon>
        <taxon>Peptoniphilaceae</taxon>
        <taxon>Finegoldia</taxon>
    </lineage>
</organism>
<dbReference type="EMBL" id="NDYC01000035">
    <property type="protein sequence ID" value="OXZ26764.1"/>
    <property type="molecule type" value="Genomic_DNA"/>
</dbReference>
<dbReference type="PANTHER" id="PTHR37816">
    <property type="entry name" value="YALI0E33011P"/>
    <property type="match status" value="1"/>
</dbReference>